<evidence type="ECO:0000313" key="4">
    <source>
        <dbReference type="EMBL" id="GAA5020926.1"/>
    </source>
</evidence>
<organism evidence="4 5">
    <name type="scientific">Streptomyces siamensis</name>
    <dbReference type="NCBI Taxonomy" id="1274986"/>
    <lineage>
        <taxon>Bacteria</taxon>
        <taxon>Bacillati</taxon>
        <taxon>Actinomycetota</taxon>
        <taxon>Actinomycetes</taxon>
        <taxon>Kitasatosporales</taxon>
        <taxon>Streptomycetaceae</taxon>
        <taxon>Streptomyces</taxon>
    </lineage>
</organism>
<dbReference type="SMART" id="SM01130">
    <property type="entry name" value="DHDPS"/>
    <property type="match status" value="1"/>
</dbReference>
<evidence type="ECO:0000256" key="2">
    <source>
        <dbReference type="ARBA" id="ARBA00023239"/>
    </source>
</evidence>
<name>A0ABP9J545_9ACTN</name>
<comment type="similarity">
    <text evidence="1 3">Belongs to the DapA family.</text>
</comment>
<dbReference type="Proteomes" id="UP001501759">
    <property type="component" value="Unassembled WGS sequence"/>
</dbReference>
<dbReference type="InterPro" id="IPR013785">
    <property type="entry name" value="Aldolase_TIM"/>
</dbReference>
<dbReference type="InterPro" id="IPR002220">
    <property type="entry name" value="DapA-like"/>
</dbReference>
<comment type="caution">
    <text evidence="4">The sequence shown here is derived from an EMBL/GenBank/DDBJ whole genome shotgun (WGS) entry which is preliminary data.</text>
</comment>
<dbReference type="Gene3D" id="3.20.20.70">
    <property type="entry name" value="Aldolase class I"/>
    <property type="match status" value="1"/>
</dbReference>
<dbReference type="PANTHER" id="PTHR12128:SF66">
    <property type="entry name" value="4-HYDROXY-2-OXOGLUTARATE ALDOLASE, MITOCHONDRIAL"/>
    <property type="match status" value="1"/>
</dbReference>
<reference evidence="5" key="1">
    <citation type="journal article" date="2019" name="Int. J. Syst. Evol. Microbiol.">
        <title>The Global Catalogue of Microorganisms (GCM) 10K type strain sequencing project: providing services to taxonomists for standard genome sequencing and annotation.</title>
        <authorList>
            <consortium name="The Broad Institute Genomics Platform"/>
            <consortium name="The Broad Institute Genome Sequencing Center for Infectious Disease"/>
            <person name="Wu L."/>
            <person name="Ma J."/>
        </authorList>
    </citation>
    <scope>NUCLEOTIDE SEQUENCE [LARGE SCALE GENOMIC DNA]</scope>
    <source>
        <strain evidence="5">JCM 18409</strain>
    </source>
</reference>
<evidence type="ECO:0000313" key="5">
    <source>
        <dbReference type="Proteomes" id="UP001501759"/>
    </source>
</evidence>
<evidence type="ECO:0000256" key="1">
    <source>
        <dbReference type="ARBA" id="ARBA00007592"/>
    </source>
</evidence>
<proteinExistence type="inferred from homology"/>
<dbReference type="PIRSF" id="PIRSF001365">
    <property type="entry name" value="DHDPS"/>
    <property type="match status" value="1"/>
</dbReference>
<dbReference type="SUPFAM" id="SSF51569">
    <property type="entry name" value="Aldolase"/>
    <property type="match status" value="1"/>
</dbReference>
<gene>
    <name evidence="4" type="ORF">GCM10023335_51230</name>
</gene>
<dbReference type="Pfam" id="PF00701">
    <property type="entry name" value="DHDPS"/>
    <property type="match status" value="1"/>
</dbReference>
<keyword evidence="2 3" id="KW-0456">Lyase</keyword>
<dbReference type="RefSeq" id="WP_345653825.1">
    <property type="nucleotide sequence ID" value="NZ_BAABKB010000021.1"/>
</dbReference>
<dbReference type="CDD" id="cd00408">
    <property type="entry name" value="DHDPS-like"/>
    <property type="match status" value="1"/>
</dbReference>
<protein>
    <submittedName>
        <fullName evidence="4">Dihydrodipicolinate synthase family protein</fullName>
    </submittedName>
</protein>
<keyword evidence="5" id="KW-1185">Reference proteome</keyword>
<dbReference type="PANTHER" id="PTHR12128">
    <property type="entry name" value="DIHYDRODIPICOLINATE SYNTHASE"/>
    <property type="match status" value="1"/>
</dbReference>
<dbReference type="EMBL" id="BAABKB010000021">
    <property type="protein sequence ID" value="GAA5020926.1"/>
    <property type="molecule type" value="Genomic_DNA"/>
</dbReference>
<accession>A0ABP9J545</accession>
<evidence type="ECO:0000256" key="3">
    <source>
        <dbReference type="PIRNR" id="PIRNR001365"/>
    </source>
</evidence>
<sequence>MPEKLAPGVWGVVATPFLGSALEVDETGLARLVEHYERIGTTGLTVLGVFGEAARLSTEERRTVLETVVDTVGLPLVVGVTGLATAPVLEEARLVREVVGDRLAGLMVQVNSPDPQVVATHLNAVHEVTGAGIVVQDYPETSRVTIRTADLVRAVHAVPATVAVKAEAPPTPAAVGRLTAELDVPVFGGLGGLGLLDELAAGAAGAMTGFSCPEGLIACVEAWRDGGYEAAREAYLPYLPLVNFEAQAGIGLALRKEAIRRRGLIMESGVRPPAPQLPEALVPQLERHLAALPKEVR</sequence>